<name>A0ABP5EAD0_9ACTN</name>
<dbReference type="PANTHER" id="PTHR42760">
    <property type="entry name" value="SHORT-CHAIN DEHYDROGENASES/REDUCTASES FAMILY MEMBER"/>
    <property type="match status" value="1"/>
</dbReference>
<evidence type="ECO:0000256" key="2">
    <source>
        <dbReference type="SAM" id="MobiDB-lite"/>
    </source>
</evidence>
<feature type="region of interest" description="Disordered" evidence="2">
    <location>
        <begin position="78"/>
        <end position="105"/>
    </location>
</feature>
<evidence type="ECO:0000313" key="4">
    <source>
        <dbReference type="Proteomes" id="UP001501585"/>
    </source>
</evidence>
<evidence type="ECO:0000313" key="3">
    <source>
        <dbReference type="EMBL" id="GAA1992885.1"/>
    </source>
</evidence>
<comment type="similarity">
    <text evidence="1">Belongs to the short-chain dehydrogenases/reductases (SDR) family.</text>
</comment>
<dbReference type="RefSeq" id="WP_344161447.1">
    <property type="nucleotide sequence ID" value="NZ_BAAAPC010000006.1"/>
</dbReference>
<dbReference type="SUPFAM" id="SSF51735">
    <property type="entry name" value="NAD(P)-binding Rossmann-fold domains"/>
    <property type="match status" value="1"/>
</dbReference>
<sequence length="253" mass="25226">MRRVVVSGGGTGIGLAVAERFASSGAQVTILGRREAVLRRAAGRIGAEPVVCDVTDPAAVAAALPHLPDTVDVVVNNAGGNTGFDEPQQTNGGTGAAGGTPPTGEGLAELAASWRRNIDANLISAVLLTAALRPRLASAGRVVTLGSIAARTGAASYGAAKAAIEAWTIDLAGELGPRGITANVVSPGLISGTEFFKGHLSGEREERLVAATATGRPGTTGDVAALVTFLASPEAGHITGQVLHVNGGAYLGR</sequence>
<gene>
    <name evidence="3" type="ORF">GCM10009799_18500</name>
</gene>
<evidence type="ECO:0000256" key="1">
    <source>
        <dbReference type="ARBA" id="ARBA00006484"/>
    </source>
</evidence>
<dbReference type="InterPro" id="IPR002347">
    <property type="entry name" value="SDR_fam"/>
</dbReference>
<dbReference type="Proteomes" id="UP001501585">
    <property type="component" value="Unassembled WGS sequence"/>
</dbReference>
<dbReference type="EMBL" id="BAAAPC010000006">
    <property type="protein sequence ID" value="GAA1992885.1"/>
    <property type="molecule type" value="Genomic_DNA"/>
</dbReference>
<accession>A0ABP5EAD0</accession>
<dbReference type="Gene3D" id="3.40.50.720">
    <property type="entry name" value="NAD(P)-binding Rossmann-like Domain"/>
    <property type="match status" value="1"/>
</dbReference>
<organism evidence="3 4">
    <name type="scientific">Nocardiopsis rhodophaea</name>
    <dbReference type="NCBI Taxonomy" id="280238"/>
    <lineage>
        <taxon>Bacteria</taxon>
        <taxon>Bacillati</taxon>
        <taxon>Actinomycetota</taxon>
        <taxon>Actinomycetes</taxon>
        <taxon>Streptosporangiales</taxon>
        <taxon>Nocardiopsidaceae</taxon>
        <taxon>Nocardiopsis</taxon>
    </lineage>
</organism>
<dbReference type="CDD" id="cd05233">
    <property type="entry name" value="SDR_c"/>
    <property type="match status" value="1"/>
</dbReference>
<dbReference type="InterPro" id="IPR036291">
    <property type="entry name" value="NAD(P)-bd_dom_sf"/>
</dbReference>
<keyword evidence="4" id="KW-1185">Reference proteome</keyword>
<protein>
    <submittedName>
        <fullName evidence="3">SDR family oxidoreductase</fullName>
    </submittedName>
</protein>
<dbReference type="Pfam" id="PF13561">
    <property type="entry name" value="adh_short_C2"/>
    <property type="match status" value="1"/>
</dbReference>
<comment type="caution">
    <text evidence="3">The sequence shown here is derived from an EMBL/GenBank/DDBJ whole genome shotgun (WGS) entry which is preliminary data.</text>
</comment>
<dbReference type="PRINTS" id="PR00080">
    <property type="entry name" value="SDRFAMILY"/>
</dbReference>
<dbReference type="PRINTS" id="PR00081">
    <property type="entry name" value="GDHRDH"/>
</dbReference>
<dbReference type="PANTHER" id="PTHR42760:SF40">
    <property type="entry name" value="3-OXOACYL-[ACYL-CARRIER-PROTEIN] REDUCTASE, CHLOROPLASTIC"/>
    <property type="match status" value="1"/>
</dbReference>
<reference evidence="4" key="1">
    <citation type="journal article" date="2019" name="Int. J. Syst. Evol. Microbiol.">
        <title>The Global Catalogue of Microorganisms (GCM) 10K type strain sequencing project: providing services to taxonomists for standard genome sequencing and annotation.</title>
        <authorList>
            <consortium name="The Broad Institute Genomics Platform"/>
            <consortium name="The Broad Institute Genome Sequencing Center for Infectious Disease"/>
            <person name="Wu L."/>
            <person name="Ma J."/>
        </authorList>
    </citation>
    <scope>NUCLEOTIDE SEQUENCE [LARGE SCALE GENOMIC DNA]</scope>
    <source>
        <strain evidence="4">JCM 15313</strain>
    </source>
</reference>
<proteinExistence type="inferred from homology"/>